<dbReference type="PANTHER" id="PTHR34614:SF2">
    <property type="entry name" value="TRANSPOSASE IS4-LIKE DOMAIN-CONTAINING PROTEIN"/>
    <property type="match status" value="1"/>
</dbReference>
<comment type="caution">
    <text evidence="1">The sequence shown here is derived from an EMBL/GenBank/DDBJ whole genome shotgun (WGS) entry which is preliminary data.</text>
</comment>
<feature type="non-terminal residue" evidence="1">
    <location>
        <position position="1"/>
    </location>
</feature>
<name>T0ZEX8_9ZZZZ</name>
<reference evidence="1" key="2">
    <citation type="journal article" date="2014" name="ISME J.">
        <title>Microbial stratification in low pH oxic and suboxic macroscopic growths along an acid mine drainage.</title>
        <authorList>
            <person name="Mendez-Garcia C."/>
            <person name="Mesa V."/>
            <person name="Sprenger R.R."/>
            <person name="Richter M."/>
            <person name="Diez M.S."/>
            <person name="Solano J."/>
            <person name="Bargiela R."/>
            <person name="Golyshina O.V."/>
            <person name="Manteca A."/>
            <person name="Ramos J.L."/>
            <person name="Gallego J.R."/>
            <person name="Llorente I."/>
            <person name="Martins Dos Santos V.A."/>
            <person name="Jensen O.N."/>
            <person name="Pelaez A.I."/>
            <person name="Sanchez J."/>
            <person name="Ferrer M."/>
        </authorList>
    </citation>
    <scope>NUCLEOTIDE SEQUENCE</scope>
</reference>
<proteinExistence type="predicted"/>
<evidence type="ECO:0000313" key="1">
    <source>
        <dbReference type="EMBL" id="EQD42832.1"/>
    </source>
</evidence>
<accession>T0ZEX8</accession>
<organism evidence="1">
    <name type="scientific">mine drainage metagenome</name>
    <dbReference type="NCBI Taxonomy" id="410659"/>
    <lineage>
        <taxon>unclassified sequences</taxon>
        <taxon>metagenomes</taxon>
        <taxon>ecological metagenomes</taxon>
    </lineage>
</organism>
<sequence length="162" mass="18607">KIGRFFPIIQERYQNFLEKKNLVDKIQNLDWTSASLEGTMTELAAYGYSKDKRPDRRQIAIGLSVGSNTIPVAITIQKGNMNDKKHFEQTYRIVKRVMQKGSLLVFDCGANTIENKVRITDDGYEYLTLRPKHVGTYKKHLDIFNHSAPVTVIIKPKDYGEN</sequence>
<dbReference type="EMBL" id="AUZZ01007329">
    <property type="protein sequence ID" value="EQD42832.1"/>
    <property type="molecule type" value="Genomic_DNA"/>
</dbReference>
<feature type="non-terminal residue" evidence="1">
    <location>
        <position position="162"/>
    </location>
</feature>
<reference evidence="1" key="1">
    <citation type="submission" date="2013-08" db="EMBL/GenBank/DDBJ databases">
        <authorList>
            <person name="Mendez C."/>
            <person name="Richter M."/>
            <person name="Ferrer M."/>
            <person name="Sanchez J."/>
        </authorList>
    </citation>
    <scope>NUCLEOTIDE SEQUENCE</scope>
</reference>
<protein>
    <submittedName>
        <fullName evidence="1">Transposase, IS4 family protein</fullName>
    </submittedName>
</protein>
<gene>
    <name evidence="1" type="ORF">B2A_10157</name>
</gene>
<dbReference type="AlphaFoldDB" id="T0ZEX8"/>
<dbReference type="PANTHER" id="PTHR34614">
    <property type="match status" value="1"/>
</dbReference>